<evidence type="ECO:0000259" key="2">
    <source>
        <dbReference type="Pfam" id="PF18765"/>
    </source>
</evidence>
<dbReference type="InterPro" id="IPR041633">
    <property type="entry name" value="Polbeta"/>
</dbReference>
<dbReference type="Proteomes" id="UP000229307">
    <property type="component" value="Unassembled WGS sequence"/>
</dbReference>
<dbReference type="EMBL" id="PFMR01000167">
    <property type="protein sequence ID" value="PIZ16766.1"/>
    <property type="molecule type" value="Genomic_DNA"/>
</dbReference>
<dbReference type="SUPFAM" id="SSF81301">
    <property type="entry name" value="Nucleotidyltransferase"/>
    <property type="match status" value="1"/>
</dbReference>
<sequence length="162" mass="18493">MLKPRLSSQGGSSPSCAKASAGKPGPKSVKRYKKGNFKPDKVFENYVMGWKETVLLRKKNLNNLYREMLAGLKESIKIFRAYPLVRRVVLFGSLLDPDFFDGRSDIDLAYLGEITGKEYFFILNTLENLFSREVNLVDLKTCDKKLKENVEKTGKIIYRKGD</sequence>
<dbReference type="Pfam" id="PF18765">
    <property type="entry name" value="Polbeta"/>
    <property type="match status" value="1"/>
</dbReference>
<accession>A0A2M7SB41</accession>
<reference evidence="4" key="1">
    <citation type="submission" date="2017-09" db="EMBL/GenBank/DDBJ databases">
        <title>Depth-based differentiation of microbial function through sediment-hosted aquifers and enrichment of novel symbionts in the deep terrestrial subsurface.</title>
        <authorList>
            <person name="Probst A.J."/>
            <person name="Ladd B."/>
            <person name="Jarett J.K."/>
            <person name="Geller-Mcgrath D.E."/>
            <person name="Sieber C.M.K."/>
            <person name="Emerson J.B."/>
            <person name="Anantharaman K."/>
            <person name="Thomas B.C."/>
            <person name="Malmstrom R."/>
            <person name="Stieglmeier M."/>
            <person name="Klingl A."/>
            <person name="Woyke T."/>
            <person name="Ryan C.M."/>
            <person name="Banfield J.F."/>
        </authorList>
    </citation>
    <scope>NUCLEOTIDE SEQUENCE [LARGE SCALE GENOMIC DNA]</scope>
</reference>
<proteinExistence type="predicted"/>
<organism evidence="3 4">
    <name type="scientific">Candidatus Desantisbacteria bacterium CG_4_10_14_0_8_um_filter_48_22</name>
    <dbReference type="NCBI Taxonomy" id="1974543"/>
    <lineage>
        <taxon>Bacteria</taxon>
        <taxon>Candidatus Desantisiibacteriota</taxon>
    </lineage>
</organism>
<dbReference type="AlphaFoldDB" id="A0A2M7SB41"/>
<dbReference type="Gene3D" id="3.30.460.10">
    <property type="entry name" value="Beta Polymerase, domain 2"/>
    <property type="match status" value="1"/>
</dbReference>
<dbReference type="CDD" id="cd05403">
    <property type="entry name" value="NT_KNTase_like"/>
    <property type="match status" value="1"/>
</dbReference>
<dbReference type="InterPro" id="IPR043519">
    <property type="entry name" value="NT_sf"/>
</dbReference>
<gene>
    <name evidence="3" type="ORF">COY52_06105</name>
</gene>
<protein>
    <recommendedName>
        <fullName evidence="2">Polymerase beta nucleotidyltransferase domain-containing protein</fullName>
    </recommendedName>
</protein>
<feature type="region of interest" description="Disordered" evidence="1">
    <location>
        <begin position="1"/>
        <end position="30"/>
    </location>
</feature>
<evidence type="ECO:0000256" key="1">
    <source>
        <dbReference type="SAM" id="MobiDB-lite"/>
    </source>
</evidence>
<evidence type="ECO:0000313" key="4">
    <source>
        <dbReference type="Proteomes" id="UP000229307"/>
    </source>
</evidence>
<evidence type="ECO:0000313" key="3">
    <source>
        <dbReference type="EMBL" id="PIZ16766.1"/>
    </source>
</evidence>
<feature type="compositionally biased region" description="Polar residues" evidence="1">
    <location>
        <begin position="1"/>
        <end position="15"/>
    </location>
</feature>
<feature type="domain" description="Polymerase beta nucleotidyltransferase" evidence="2">
    <location>
        <begin position="76"/>
        <end position="160"/>
    </location>
</feature>
<comment type="caution">
    <text evidence="3">The sequence shown here is derived from an EMBL/GenBank/DDBJ whole genome shotgun (WGS) entry which is preliminary data.</text>
</comment>
<name>A0A2M7SB41_9BACT</name>